<proteinExistence type="predicted"/>
<reference evidence="1 2" key="1">
    <citation type="submission" date="2018-07" db="EMBL/GenBank/DDBJ databases">
        <title>New species, Clostridium PI-S10-A1B.</title>
        <authorList>
            <person name="Krishna G."/>
            <person name="Summeta K."/>
            <person name="Shikha S."/>
            <person name="Prabhu P.B."/>
            <person name="Suresh K."/>
        </authorList>
    </citation>
    <scope>NUCLEOTIDE SEQUENCE [LARGE SCALE GENOMIC DNA]</scope>
    <source>
        <strain evidence="1 2">PI-S10-A1B</strain>
    </source>
</reference>
<dbReference type="EMBL" id="QOHO01000107">
    <property type="protein sequence ID" value="RFZ76008.1"/>
    <property type="molecule type" value="Genomic_DNA"/>
</dbReference>
<evidence type="ECO:0000313" key="1">
    <source>
        <dbReference type="EMBL" id="RFZ76008.1"/>
    </source>
</evidence>
<evidence type="ECO:0000313" key="2">
    <source>
        <dbReference type="Proteomes" id="UP000260680"/>
    </source>
</evidence>
<organism evidence="1 2">
    <name type="scientific">Lacrimispora amygdalina</name>
    <dbReference type="NCBI Taxonomy" id="253257"/>
    <lineage>
        <taxon>Bacteria</taxon>
        <taxon>Bacillati</taxon>
        <taxon>Bacillota</taxon>
        <taxon>Clostridia</taxon>
        <taxon>Lachnospirales</taxon>
        <taxon>Lachnospiraceae</taxon>
        <taxon>Lacrimispora</taxon>
    </lineage>
</organism>
<dbReference type="AlphaFoldDB" id="A0A3E2N4U8"/>
<protein>
    <submittedName>
        <fullName evidence="1">Uncharacterized protein</fullName>
    </submittedName>
</protein>
<comment type="caution">
    <text evidence="1">The sequence shown here is derived from an EMBL/GenBank/DDBJ whole genome shotgun (WGS) entry which is preliminary data.</text>
</comment>
<dbReference type="Proteomes" id="UP000260680">
    <property type="component" value="Unassembled WGS sequence"/>
</dbReference>
<sequence length="62" mass="7229">MPVHSHVIIEFKQGEDLERLSEEKLQQIMDNQYYAGLSGEVLYIGLAHDKKRCSMVHKIMQI</sequence>
<gene>
    <name evidence="1" type="ORF">DS742_25730</name>
</gene>
<name>A0A3E2N4U8_9FIRM</name>
<accession>A0A3E2N4U8</accession>